<evidence type="ECO:0000313" key="2">
    <source>
        <dbReference type="EMBL" id="KJE76617.1"/>
    </source>
</evidence>
<reference evidence="2 3" key="1">
    <citation type="submission" date="2015-01" db="EMBL/GenBank/DDBJ databases">
        <title>Draft genome of the acidophilic iron oxidizer Ferrimicrobium acidiphilum strain T23.</title>
        <authorList>
            <person name="Poehlein A."/>
            <person name="Eisen S."/>
            <person name="Schloemann M."/>
            <person name="Johnson B.D."/>
            <person name="Daniel R."/>
            <person name="Muehling M."/>
        </authorList>
    </citation>
    <scope>NUCLEOTIDE SEQUENCE [LARGE SCALE GENOMIC DNA]</scope>
    <source>
        <strain evidence="2 3">T23</strain>
    </source>
</reference>
<dbReference type="EMBL" id="JXUW01000014">
    <property type="protein sequence ID" value="KJE76617.1"/>
    <property type="molecule type" value="Genomic_DNA"/>
</dbReference>
<gene>
    <name evidence="2" type="ORF">FEAC_16970</name>
</gene>
<dbReference type="GeneID" id="78372861"/>
<keyword evidence="1" id="KW-0472">Membrane</keyword>
<name>A0A0D8FWI0_9ACTN</name>
<accession>A0A0D8FWI0</accession>
<sequence length="369" mass="39451">MKSFRSIIHRYWLDEQSQSIYNTNGHIFSDPNVGGTEFRTSLAEWSFDAGAGDGTIGLSDVGNIRSITISTYPLLLFEVNMSKDPGRDARWSRSRVAVLAVGTCVIVGALATYVGFTDGTVRPQAATHSHRASSVVSPTQPASSVPFGEAGAVVREAEAKLPSLSADVALMTARGITVRDGKYTDSALGIGQMMRGFEMNGLLSRFGQELRTSPSMSVSTIETTVAKSIEQSSRSYLLQAVASATLNVMLLQYAATTNQMVPYSTALQQAQKNYHGYLAAGSPPLSLPNGETATQSFISPGAVHLLRDSLTTTELRNKIAGDQYALKGIHNQHAALAAWMTKHIGSLHPVVANSPVPIAQLPNDLPPLM</sequence>
<organism evidence="2 3">
    <name type="scientific">Ferrimicrobium acidiphilum DSM 19497</name>
    <dbReference type="NCBI Taxonomy" id="1121877"/>
    <lineage>
        <taxon>Bacteria</taxon>
        <taxon>Bacillati</taxon>
        <taxon>Actinomycetota</taxon>
        <taxon>Acidimicrobiia</taxon>
        <taxon>Acidimicrobiales</taxon>
        <taxon>Acidimicrobiaceae</taxon>
        <taxon>Ferrimicrobium</taxon>
    </lineage>
</organism>
<keyword evidence="3" id="KW-1185">Reference proteome</keyword>
<comment type="caution">
    <text evidence="2">The sequence shown here is derived from an EMBL/GenBank/DDBJ whole genome shotgun (WGS) entry which is preliminary data.</text>
</comment>
<evidence type="ECO:0000256" key="1">
    <source>
        <dbReference type="SAM" id="Phobius"/>
    </source>
</evidence>
<keyword evidence="1" id="KW-1133">Transmembrane helix</keyword>
<dbReference type="AlphaFoldDB" id="A0A0D8FWI0"/>
<dbReference type="Proteomes" id="UP000032336">
    <property type="component" value="Unassembled WGS sequence"/>
</dbReference>
<keyword evidence="1" id="KW-0812">Transmembrane</keyword>
<feature type="transmembrane region" description="Helical" evidence="1">
    <location>
        <begin position="96"/>
        <end position="116"/>
    </location>
</feature>
<dbReference type="RefSeq" id="WP_035389319.1">
    <property type="nucleotide sequence ID" value="NZ_JQKF01000011.1"/>
</dbReference>
<evidence type="ECO:0000313" key="3">
    <source>
        <dbReference type="Proteomes" id="UP000032336"/>
    </source>
</evidence>
<proteinExistence type="predicted"/>
<protein>
    <submittedName>
        <fullName evidence="2">Uncharacterized protein</fullName>
    </submittedName>
</protein>